<comment type="caution">
    <text evidence="3">The sequence shown here is derived from an EMBL/GenBank/DDBJ whole genome shotgun (WGS) entry which is preliminary data.</text>
</comment>
<keyword evidence="4" id="KW-1185">Reference proteome</keyword>
<sequence length="158" mass="15634">MRTSRTLAVTVAAGAFIGLAAPTASAWDGNSITVSPSTTHRGGSVSVMVNAHECRTNGHVSSSAFPNTPLNWNGGVATANVTIGNNAHIGAHDVTATCGTSVTKSQALTVYGGAHGGEGGSVKSGATSTDMAIGGSLVAAAVIGGGVFWLRRRGESRA</sequence>
<dbReference type="EMBL" id="JBHTCF010000023">
    <property type="protein sequence ID" value="MFC7309646.1"/>
    <property type="molecule type" value="Genomic_DNA"/>
</dbReference>
<dbReference type="Proteomes" id="UP001596523">
    <property type="component" value="Unassembled WGS sequence"/>
</dbReference>
<feature type="transmembrane region" description="Helical" evidence="1">
    <location>
        <begin position="131"/>
        <end position="150"/>
    </location>
</feature>
<evidence type="ECO:0008006" key="5">
    <source>
        <dbReference type="Google" id="ProtNLM"/>
    </source>
</evidence>
<evidence type="ECO:0000313" key="4">
    <source>
        <dbReference type="Proteomes" id="UP001596523"/>
    </source>
</evidence>
<keyword evidence="1" id="KW-0472">Membrane</keyword>
<evidence type="ECO:0000256" key="1">
    <source>
        <dbReference type="SAM" id="Phobius"/>
    </source>
</evidence>
<feature type="chain" id="PRO_5045536014" description="LPXTG cell wall anchor domain-containing protein" evidence="2">
    <location>
        <begin position="27"/>
        <end position="158"/>
    </location>
</feature>
<evidence type="ECO:0000256" key="2">
    <source>
        <dbReference type="SAM" id="SignalP"/>
    </source>
</evidence>
<keyword evidence="1" id="KW-0812">Transmembrane</keyword>
<dbReference type="RefSeq" id="WP_381838756.1">
    <property type="nucleotide sequence ID" value="NZ_JBHTCF010000023.1"/>
</dbReference>
<accession>A0ABW2JWH8</accession>
<keyword evidence="1" id="KW-1133">Transmembrane helix</keyword>
<proteinExistence type="predicted"/>
<keyword evidence="2" id="KW-0732">Signal</keyword>
<protein>
    <recommendedName>
        <fullName evidence="5">LPXTG cell wall anchor domain-containing protein</fullName>
    </recommendedName>
</protein>
<evidence type="ECO:0000313" key="3">
    <source>
        <dbReference type="EMBL" id="MFC7309646.1"/>
    </source>
</evidence>
<name>A0ABW2JWH8_9ACTN</name>
<organism evidence="3 4">
    <name type="scientific">Streptomyces monticola</name>
    <dbReference type="NCBI Taxonomy" id="2666263"/>
    <lineage>
        <taxon>Bacteria</taxon>
        <taxon>Bacillati</taxon>
        <taxon>Actinomycetota</taxon>
        <taxon>Actinomycetes</taxon>
        <taxon>Kitasatosporales</taxon>
        <taxon>Streptomycetaceae</taxon>
        <taxon>Streptomyces</taxon>
    </lineage>
</organism>
<reference evidence="4" key="1">
    <citation type="journal article" date="2019" name="Int. J. Syst. Evol. Microbiol.">
        <title>The Global Catalogue of Microorganisms (GCM) 10K type strain sequencing project: providing services to taxonomists for standard genome sequencing and annotation.</title>
        <authorList>
            <consortium name="The Broad Institute Genomics Platform"/>
            <consortium name="The Broad Institute Genome Sequencing Center for Infectious Disease"/>
            <person name="Wu L."/>
            <person name="Ma J."/>
        </authorList>
    </citation>
    <scope>NUCLEOTIDE SEQUENCE [LARGE SCALE GENOMIC DNA]</scope>
    <source>
        <strain evidence="4">SYNS20</strain>
    </source>
</reference>
<gene>
    <name evidence="3" type="ORF">ACFQVC_36215</name>
</gene>
<feature type="signal peptide" evidence="2">
    <location>
        <begin position="1"/>
        <end position="26"/>
    </location>
</feature>